<dbReference type="Proteomes" id="UP001165064">
    <property type="component" value="Unassembled WGS sequence"/>
</dbReference>
<evidence type="ECO:0000313" key="1">
    <source>
        <dbReference type="EMBL" id="GME79978.1"/>
    </source>
</evidence>
<proteinExistence type="predicted"/>
<sequence length="399" mass="46347">MAKSRGRRAEKQKNKEHKHKHKHEHKDEQKEAFETAEDVAQEPEQTPTSTNINSFFGLVDSTELEYFKSAESTLNVNAFETPDERLNFINSVFEESRGKELKLVTNQICSKLMERLIQHANEQQIKQLFRAFNGNFIQLCNQKYSSHVMETFLIRSAALIEQEILRQNEGDLDDEDANDEEGYVSMENMFLFMLSELKPHLQSMVSHDYASHVLRVLLLVVAGRQLPSAIQSNSILRSKKSKIARKMIDIKDTEDYERSYQVPKSFESELSSILKTIYHGQTTQSLRELAIKPTASPVLQLLIQLEGLVDKERSFWCLTFNPANHEKDSKEGSFVEYLLSDPIGSHFFETALFTQKMKNVDRLYQFYMKDRILKLAKRETTGVFVVMMMMKKLKRPEQL</sequence>
<accession>A0ACB5T315</accession>
<protein>
    <submittedName>
        <fullName evidence="1">Unnamed protein product</fullName>
    </submittedName>
</protein>
<organism evidence="1 2">
    <name type="scientific">Ambrosiozyma monospora</name>
    <name type="common">Yeast</name>
    <name type="synonym">Endomycopsis monosporus</name>
    <dbReference type="NCBI Taxonomy" id="43982"/>
    <lineage>
        <taxon>Eukaryota</taxon>
        <taxon>Fungi</taxon>
        <taxon>Dikarya</taxon>
        <taxon>Ascomycota</taxon>
        <taxon>Saccharomycotina</taxon>
        <taxon>Pichiomycetes</taxon>
        <taxon>Pichiales</taxon>
        <taxon>Pichiaceae</taxon>
        <taxon>Ambrosiozyma</taxon>
    </lineage>
</organism>
<gene>
    <name evidence="1" type="ORF">Amon02_000422400</name>
</gene>
<reference evidence="1" key="1">
    <citation type="submission" date="2023-04" db="EMBL/GenBank/DDBJ databases">
        <title>Ambrosiozyma monospora NBRC 10751.</title>
        <authorList>
            <person name="Ichikawa N."/>
            <person name="Sato H."/>
            <person name="Tonouchi N."/>
        </authorList>
    </citation>
    <scope>NUCLEOTIDE SEQUENCE</scope>
    <source>
        <strain evidence="1">NBRC 10751</strain>
    </source>
</reference>
<keyword evidence="2" id="KW-1185">Reference proteome</keyword>
<comment type="caution">
    <text evidence="1">The sequence shown here is derived from an EMBL/GenBank/DDBJ whole genome shotgun (WGS) entry which is preliminary data.</text>
</comment>
<dbReference type="EMBL" id="BSXS01002844">
    <property type="protein sequence ID" value="GME79978.1"/>
    <property type="molecule type" value="Genomic_DNA"/>
</dbReference>
<name>A0ACB5T315_AMBMO</name>
<evidence type="ECO:0000313" key="2">
    <source>
        <dbReference type="Proteomes" id="UP001165064"/>
    </source>
</evidence>